<organism evidence="2 3">
    <name type="scientific">Dreissena polymorpha</name>
    <name type="common">Zebra mussel</name>
    <name type="synonym">Mytilus polymorpha</name>
    <dbReference type="NCBI Taxonomy" id="45954"/>
    <lineage>
        <taxon>Eukaryota</taxon>
        <taxon>Metazoa</taxon>
        <taxon>Spiralia</taxon>
        <taxon>Lophotrochozoa</taxon>
        <taxon>Mollusca</taxon>
        <taxon>Bivalvia</taxon>
        <taxon>Autobranchia</taxon>
        <taxon>Heteroconchia</taxon>
        <taxon>Euheterodonta</taxon>
        <taxon>Imparidentia</taxon>
        <taxon>Neoheterodontei</taxon>
        <taxon>Myida</taxon>
        <taxon>Dreissenoidea</taxon>
        <taxon>Dreissenidae</taxon>
        <taxon>Dreissena</taxon>
    </lineage>
</organism>
<name>A0A9D3YWR1_DREPO</name>
<sequence>MTVTDGLLEPSKPYHKDQQAPSTLEASGSDTDVEEETVARSQRKRKKPLWMTTGDFLT</sequence>
<evidence type="ECO:0000313" key="3">
    <source>
        <dbReference type="Proteomes" id="UP000828390"/>
    </source>
</evidence>
<dbReference type="Proteomes" id="UP000828390">
    <property type="component" value="Unassembled WGS sequence"/>
</dbReference>
<keyword evidence="3" id="KW-1185">Reference proteome</keyword>
<dbReference type="AlphaFoldDB" id="A0A9D3YWR1"/>
<reference evidence="2" key="1">
    <citation type="journal article" date="2019" name="bioRxiv">
        <title>The Genome of the Zebra Mussel, Dreissena polymorpha: A Resource for Invasive Species Research.</title>
        <authorList>
            <person name="McCartney M.A."/>
            <person name="Auch B."/>
            <person name="Kono T."/>
            <person name="Mallez S."/>
            <person name="Zhang Y."/>
            <person name="Obille A."/>
            <person name="Becker A."/>
            <person name="Abrahante J.E."/>
            <person name="Garbe J."/>
            <person name="Badalamenti J.P."/>
            <person name="Herman A."/>
            <person name="Mangelson H."/>
            <person name="Liachko I."/>
            <person name="Sullivan S."/>
            <person name="Sone E.D."/>
            <person name="Koren S."/>
            <person name="Silverstein K.A.T."/>
            <person name="Beckman K.B."/>
            <person name="Gohl D.M."/>
        </authorList>
    </citation>
    <scope>NUCLEOTIDE SEQUENCE</scope>
    <source>
        <strain evidence="2">Duluth1</strain>
        <tissue evidence="2">Whole animal</tissue>
    </source>
</reference>
<reference evidence="2" key="2">
    <citation type="submission" date="2020-11" db="EMBL/GenBank/DDBJ databases">
        <authorList>
            <person name="McCartney M.A."/>
            <person name="Auch B."/>
            <person name="Kono T."/>
            <person name="Mallez S."/>
            <person name="Becker A."/>
            <person name="Gohl D.M."/>
            <person name="Silverstein K.A.T."/>
            <person name="Koren S."/>
            <person name="Bechman K.B."/>
            <person name="Herman A."/>
            <person name="Abrahante J.E."/>
            <person name="Garbe J."/>
        </authorList>
    </citation>
    <scope>NUCLEOTIDE SEQUENCE</scope>
    <source>
        <strain evidence="2">Duluth1</strain>
        <tissue evidence="2">Whole animal</tissue>
    </source>
</reference>
<evidence type="ECO:0000256" key="1">
    <source>
        <dbReference type="SAM" id="MobiDB-lite"/>
    </source>
</evidence>
<feature type="compositionally biased region" description="Polar residues" evidence="1">
    <location>
        <begin position="19"/>
        <end position="30"/>
    </location>
</feature>
<gene>
    <name evidence="2" type="ORF">DPMN_068232</name>
</gene>
<feature type="region of interest" description="Disordered" evidence="1">
    <location>
        <begin position="1"/>
        <end position="58"/>
    </location>
</feature>
<dbReference type="EMBL" id="JAIWYP010000014">
    <property type="protein sequence ID" value="KAH3708773.1"/>
    <property type="molecule type" value="Genomic_DNA"/>
</dbReference>
<accession>A0A9D3YWR1</accession>
<comment type="caution">
    <text evidence="2">The sequence shown here is derived from an EMBL/GenBank/DDBJ whole genome shotgun (WGS) entry which is preliminary data.</text>
</comment>
<evidence type="ECO:0000313" key="2">
    <source>
        <dbReference type="EMBL" id="KAH3708773.1"/>
    </source>
</evidence>
<proteinExistence type="predicted"/>
<protein>
    <submittedName>
        <fullName evidence="2">Uncharacterized protein</fullName>
    </submittedName>
</protein>